<dbReference type="InterPro" id="IPR013785">
    <property type="entry name" value="Aldolase_TIM"/>
</dbReference>
<comment type="pathway">
    <text evidence="4">Amino-acid biosynthesis.</text>
</comment>
<dbReference type="AlphaFoldDB" id="A0A1H7TPH9"/>
<evidence type="ECO:0000313" key="9">
    <source>
        <dbReference type="Proteomes" id="UP000321425"/>
    </source>
</evidence>
<dbReference type="EMBL" id="BJUX01000002">
    <property type="protein sequence ID" value="GEK88187.1"/>
    <property type="molecule type" value="Genomic_DNA"/>
</dbReference>
<dbReference type="Proteomes" id="UP000321425">
    <property type="component" value="Unassembled WGS sequence"/>
</dbReference>
<keyword evidence="9" id="KW-1185">Reference proteome</keyword>
<keyword evidence="2 5" id="KW-0028">Amino-acid biosynthesis</keyword>
<dbReference type="InterPro" id="IPR011060">
    <property type="entry name" value="RibuloseP-bd_barrel"/>
</dbReference>
<keyword evidence="3 5" id="KW-0368">Histidine biosynthesis</keyword>
<name>A0A1H7TPH9_9LACT</name>
<evidence type="ECO:0000313" key="7">
    <source>
        <dbReference type="EMBL" id="SEL86276.1"/>
    </source>
</evidence>
<gene>
    <name evidence="6" type="ORF">APU01nite_02260</name>
    <name evidence="7" type="ORF">SAMN04488100_11348</name>
</gene>
<dbReference type="STRING" id="426703.SAMN04488100_11348"/>
<protein>
    <submittedName>
        <fullName evidence="7">Histidine biosynthesis protein</fullName>
    </submittedName>
</protein>
<evidence type="ECO:0000313" key="6">
    <source>
        <dbReference type="EMBL" id="GEK88187.1"/>
    </source>
</evidence>
<dbReference type="Proteomes" id="UP000198548">
    <property type="component" value="Unassembled WGS sequence"/>
</dbReference>
<dbReference type="GO" id="GO:0000105">
    <property type="term" value="P:L-histidine biosynthetic process"/>
    <property type="evidence" value="ECO:0007669"/>
    <property type="project" value="UniProtKB-KW"/>
</dbReference>
<evidence type="ECO:0000256" key="3">
    <source>
        <dbReference type="ARBA" id="ARBA00023102"/>
    </source>
</evidence>
<sequence length="124" mass="14022">MIEIWPTIDLIDQQSVRLTEGVYDSKEVMKRSPKEAISFYNRFKQVTRIHIVDLMGALHKKPSDKTFIKELIESSTSPVEIGGGIRSLPIQWCLLRHRRHAGTAGQSVAGRNDYALSRQDLSGT</sequence>
<evidence type="ECO:0000256" key="5">
    <source>
        <dbReference type="RuleBase" id="RU003657"/>
    </source>
</evidence>
<dbReference type="SUPFAM" id="SSF51366">
    <property type="entry name" value="Ribulose-phoshate binding barrel"/>
    <property type="match status" value="1"/>
</dbReference>
<dbReference type="Gene3D" id="3.20.20.70">
    <property type="entry name" value="Aldolase class I"/>
    <property type="match status" value="1"/>
</dbReference>
<evidence type="ECO:0000256" key="2">
    <source>
        <dbReference type="ARBA" id="ARBA00022605"/>
    </source>
</evidence>
<dbReference type="InterPro" id="IPR006062">
    <property type="entry name" value="His_biosynth"/>
</dbReference>
<organism evidence="7 8">
    <name type="scientific">Alkalibacterium putridalgicola</name>
    <dbReference type="NCBI Taxonomy" id="426703"/>
    <lineage>
        <taxon>Bacteria</taxon>
        <taxon>Bacillati</taxon>
        <taxon>Bacillota</taxon>
        <taxon>Bacilli</taxon>
        <taxon>Lactobacillales</taxon>
        <taxon>Carnobacteriaceae</taxon>
        <taxon>Alkalibacterium</taxon>
    </lineage>
</organism>
<reference evidence="6 9" key="2">
    <citation type="submission" date="2019-07" db="EMBL/GenBank/DDBJ databases">
        <title>Whole genome shotgun sequence of Alkalibacterium putridalgicola NBRC 103243.</title>
        <authorList>
            <person name="Hosoyama A."/>
            <person name="Uohara A."/>
            <person name="Ohji S."/>
            <person name="Ichikawa N."/>
        </authorList>
    </citation>
    <scope>NUCLEOTIDE SEQUENCE [LARGE SCALE GENOMIC DNA]</scope>
    <source>
        <strain evidence="6 9">NBRC 103243</strain>
    </source>
</reference>
<dbReference type="EMBL" id="FOBL01000013">
    <property type="protein sequence ID" value="SEL86276.1"/>
    <property type="molecule type" value="Genomic_DNA"/>
</dbReference>
<accession>A0A1H7TPH9</accession>
<proteinExistence type="inferred from homology"/>
<dbReference type="Pfam" id="PF00977">
    <property type="entry name" value="His_biosynth"/>
    <property type="match status" value="1"/>
</dbReference>
<evidence type="ECO:0000313" key="8">
    <source>
        <dbReference type="Proteomes" id="UP000198548"/>
    </source>
</evidence>
<evidence type="ECO:0000256" key="1">
    <source>
        <dbReference type="ARBA" id="ARBA00009667"/>
    </source>
</evidence>
<evidence type="ECO:0000256" key="4">
    <source>
        <dbReference type="ARBA" id="ARBA00029440"/>
    </source>
</evidence>
<comment type="similarity">
    <text evidence="1 5">Belongs to the HisA/HisF family.</text>
</comment>
<reference evidence="7 8" key="1">
    <citation type="submission" date="2016-10" db="EMBL/GenBank/DDBJ databases">
        <authorList>
            <person name="de Groot N.N."/>
        </authorList>
    </citation>
    <scope>NUCLEOTIDE SEQUENCE [LARGE SCALE GENOMIC DNA]</scope>
    <source>
        <strain evidence="7 8">DSM 19182</strain>
    </source>
</reference>